<dbReference type="OrthoDB" id="9805967at2"/>
<dbReference type="PANTHER" id="PTHR43065">
    <property type="entry name" value="SENSOR HISTIDINE KINASE"/>
    <property type="match status" value="1"/>
</dbReference>
<keyword evidence="7" id="KW-0067">ATP-binding</keyword>
<reference evidence="13" key="1">
    <citation type="submission" date="2016-02" db="EMBL/GenBank/DDBJ databases">
        <authorList>
            <person name="Holder M.E."/>
            <person name="Ajami N.J."/>
            <person name="Petrosino J.F."/>
        </authorList>
    </citation>
    <scope>NUCLEOTIDE SEQUENCE [LARGE SCALE GENOMIC DNA]</scope>
    <source>
        <strain evidence="13">DSM 12838</strain>
    </source>
</reference>
<feature type="domain" description="Histidine kinase" evidence="10">
    <location>
        <begin position="175"/>
        <end position="399"/>
    </location>
</feature>
<dbReference type="InterPro" id="IPR000014">
    <property type="entry name" value="PAS"/>
</dbReference>
<dbReference type="SMART" id="SM00387">
    <property type="entry name" value="HATPase_c"/>
    <property type="match status" value="1"/>
</dbReference>
<dbReference type="EC" id="2.7.13.3" evidence="2"/>
<protein>
    <recommendedName>
        <fullName evidence="2">histidine kinase</fullName>
        <ecNumber evidence="2">2.7.13.3</ecNumber>
    </recommendedName>
</protein>
<evidence type="ECO:0000256" key="9">
    <source>
        <dbReference type="SAM" id="Coils"/>
    </source>
</evidence>
<dbReference type="InterPro" id="IPR013656">
    <property type="entry name" value="PAS_4"/>
</dbReference>
<dbReference type="AlphaFoldDB" id="A0A109W5S7"/>
<dbReference type="Pfam" id="PF08448">
    <property type="entry name" value="PAS_4"/>
    <property type="match status" value="1"/>
</dbReference>
<dbReference type="PANTHER" id="PTHR43065:SF10">
    <property type="entry name" value="PEROXIDE STRESS-ACTIVATED HISTIDINE KINASE MAK3"/>
    <property type="match status" value="1"/>
</dbReference>
<dbReference type="InterPro" id="IPR036097">
    <property type="entry name" value="HisK_dim/P_sf"/>
</dbReference>
<dbReference type="InterPro" id="IPR035965">
    <property type="entry name" value="PAS-like_dom_sf"/>
</dbReference>
<dbReference type="PROSITE" id="PS50109">
    <property type="entry name" value="HIS_KIN"/>
    <property type="match status" value="1"/>
</dbReference>
<dbReference type="InterPro" id="IPR036890">
    <property type="entry name" value="HATPase_C_sf"/>
</dbReference>
<gene>
    <name evidence="12" type="ORF">AXF15_04960</name>
</gene>
<dbReference type="STRING" id="888061.AXF15_04960"/>
<dbReference type="InterPro" id="IPR005467">
    <property type="entry name" value="His_kinase_dom"/>
</dbReference>
<dbReference type="GO" id="GO:0005524">
    <property type="term" value="F:ATP binding"/>
    <property type="evidence" value="ECO:0007669"/>
    <property type="project" value="UniProtKB-KW"/>
</dbReference>
<dbReference type="InterPro" id="IPR004358">
    <property type="entry name" value="Sig_transdc_His_kin-like_C"/>
</dbReference>
<dbReference type="Gene3D" id="1.10.287.130">
    <property type="match status" value="1"/>
</dbReference>
<evidence type="ECO:0000256" key="5">
    <source>
        <dbReference type="ARBA" id="ARBA00022741"/>
    </source>
</evidence>
<keyword evidence="3" id="KW-0597">Phosphoprotein</keyword>
<evidence type="ECO:0000256" key="7">
    <source>
        <dbReference type="ARBA" id="ARBA00022840"/>
    </source>
</evidence>
<evidence type="ECO:0000256" key="8">
    <source>
        <dbReference type="ARBA" id="ARBA00023012"/>
    </source>
</evidence>
<keyword evidence="4" id="KW-0808">Transferase</keyword>
<evidence type="ECO:0000259" key="10">
    <source>
        <dbReference type="PROSITE" id="PS50109"/>
    </source>
</evidence>
<evidence type="ECO:0000256" key="4">
    <source>
        <dbReference type="ARBA" id="ARBA00022679"/>
    </source>
</evidence>
<dbReference type="SUPFAM" id="SSF47384">
    <property type="entry name" value="Homodimeric domain of signal transducing histidine kinase"/>
    <property type="match status" value="1"/>
</dbReference>
<evidence type="ECO:0000256" key="1">
    <source>
        <dbReference type="ARBA" id="ARBA00000085"/>
    </source>
</evidence>
<dbReference type="EMBL" id="CP014230">
    <property type="protein sequence ID" value="AMD92526.1"/>
    <property type="molecule type" value="Genomic_DNA"/>
</dbReference>
<dbReference type="GO" id="GO:0000155">
    <property type="term" value="F:phosphorelay sensor kinase activity"/>
    <property type="evidence" value="ECO:0007669"/>
    <property type="project" value="InterPro"/>
</dbReference>
<evidence type="ECO:0000313" key="13">
    <source>
        <dbReference type="Proteomes" id="UP000063964"/>
    </source>
</evidence>
<dbReference type="Gene3D" id="3.30.450.20">
    <property type="entry name" value="PAS domain"/>
    <property type="match status" value="1"/>
</dbReference>
<dbReference type="PRINTS" id="PR00344">
    <property type="entry name" value="BCTRLSENSOR"/>
</dbReference>
<keyword evidence="13" id="KW-1185">Reference proteome</keyword>
<feature type="domain" description="PAC" evidence="11">
    <location>
        <begin position="107"/>
        <end position="162"/>
    </location>
</feature>
<dbReference type="NCBIfam" id="TIGR00229">
    <property type="entry name" value="sensory_box"/>
    <property type="match status" value="1"/>
</dbReference>
<evidence type="ECO:0000259" key="11">
    <source>
        <dbReference type="PROSITE" id="PS50113"/>
    </source>
</evidence>
<keyword evidence="5" id="KW-0547">Nucleotide-binding</keyword>
<dbReference type="CDD" id="cd00082">
    <property type="entry name" value="HisKA"/>
    <property type="match status" value="1"/>
</dbReference>
<dbReference type="Pfam" id="PF00512">
    <property type="entry name" value="HisKA"/>
    <property type="match status" value="1"/>
</dbReference>
<dbReference type="InterPro" id="IPR000700">
    <property type="entry name" value="PAS-assoc_C"/>
</dbReference>
<dbReference type="Pfam" id="PF02518">
    <property type="entry name" value="HATPase_c"/>
    <property type="match status" value="1"/>
</dbReference>
<keyword evidence="8" id="KW-0902">Two-component regulatory system</keyword>
<dbReference type="CDD" id="cd00130">
    <property type="entry name" value="PAS"/>
    <property type="match status" value="1"/>
</dbReference>
<proteinExistence type="predicted"/>
<dbReference type="SUPFAM" id="SSF55874">
    <property type="entry name" value="ATPase domain of HSP90 chaperone/DNA topoisomerase II/histidine kinase"/>
    <property type="match status" value="1"/>
</dbReference>
<dbReference type="PROSITE" id="PS50113">
    <property type="entry name" value="PAC"/>
    <property type="match status" value="1"/>
</dbReference>
<feature type="coiled-coil region" evidence="9">
    <location>
        <begin position="20"/>
        <end position="50"/>
    </location>
</feature>
<accession>A0A109W5S7</accession>
<evidence type="ECO:0000256" key="3">
    <source>
        <dbReference type="ARBA" id="ARBA00022553"/>
    </source>
</evidence>
<dbReference type="KEGG" id="doa:AXF15_04960"/>
<keyword evidence="9" id="KW-0175">Coiled coil</keyword>
<organism evidence="12 13">
    <name type="scientific">Desulfomicrobium orale DSM 12838</name>
    <dbReference type="NCBI Taxonomy" id="888061"/>
    <lineage>
        <taxon>Bacteria</taxon>
        <taxon>Pseudomonadati</taxon>
        <taxon>Thermodesulfobacteriota</taxon>
        <taxon>Desulfovibrionia</taxon>
        <taxon>Desulfovibrionales</taxon>
        <taxon>Desulfomicrobiaceae</taxon>
        <taxon>Desulfomicrobium</taxon>
    </lineage>
</organism>
<keyword evidence="6 12" id="KW-0418">Kinase</keyword>
<comment type="catalytic activity">
    <reaction evidence="1">
        <text>ATP + protein L-histidine = ADP + protein N-phospho-L-histidine.</text>
        <dbReference type="EC" id="2.7.13.3"/>
    </reaction>
</comment>
<evidence type="ECO:0000313" key="12">
    <source>
        <dbReference type="EMBL" id="AMD92526.1"/>
    </source>
</evidence>
<evidence type="ECO:0000256" key="2">
    <source>
        <dbReference type="ARBA" id="ARBA00012438"/>
    </source>
</evidence>
<dbReference type="SMART" id="SM00388">
    <property type="entry name" value="HisKA"/>
    <property type="match status" value="1"/>
</dbReference>
<name>A0A109W5S7_9BACT</name>
<dbReference type="InterPro" id="IPR003661">
    <property type="entry name" value="HisK_dim/P_dom"/>
</dbReference>
<dbReference type="Gene3D" id="3.30.565.10">
    <property type="entry name" value="Histidine kinase-like ATPase, C-terminal domain"/>
    <property type="match status" value="1"/>
</dbReference>
<dbReference type="Proteomes" id="UP000063964">
    <property type="component" value="Chromosome"/>
</dbReference>
<evidence type="ECO:0000256" key="6">
    <source>
        <dbReference type="ARBA" id="ARBA00022777"/>
    </source>
</evidence>
<dbReference type="InterPro" id="IPR003594">
    <property type="entry name" value="HATPase_dom"/>
</dbReference>
<dbReference type="RefSeq" id="WP_066604128.1">
    <property type="nucleotide sequence ID" value="NZ_CP014230.1"/>
</dbReference>
<dbReference type="SUPFAM" id="SSF55785">
    <property type="entry name" value="PYP-like sensor domain (PAS domain)"/>
    <property type="match status" value="1"/>
</dbReference>
<sequence>MSPTKLSDIIGPEYTKLGFFREVQEKMAELETYNAELEHKKQENQDILNGIMDILAVVSPDYRILYTNKVFHQYFDVPNPERRHCYEVFRDRQGPCLECPLRTALQTGKPDRIARIDTSSGRTTHFEVSASPIFDDRGRVRNVLIVKRDVTLEKEYQAKFHQAEKMATVGLLAAGVAHEINNPLTAISGFSEAMKRRIPKLRHLAREAADRDMVDSFEEYASIILEECNRCRDIVGSLLSFSSKKAMKLDTLDLNVLVQDTLRILQHQIKLRPGIALVQHLHPEPLVIRGAQGDLKQVLLNLILNAMDAIEDEGTITISACRETEGHALLIVEDTGQGIEPEVLGKLFLPFFTTKTKGHSIGIGLSICYNVIQNHGGEIRVCSDPGKGSIFRVSLPLSRRTSRDLA</sequence>